<gene>
    <name evidence="2" type="ORF">ACFQO1_06850</name>
</gene>
<dbReference type="Gene3D" id="2.40.160.130">
    <property type="entry name" value="Capsule assembly protein Wzi"/>
    <property type="match status" value="1"/>
</dbReference>
<protein>
    <submittedName>
        <fullName evidence="2">Capsule assembly Wzi family protein</fullName>
    </submittedName>
</protein>
<evidence type="ECO:0000256" key="1">
    <source>
        <dbReference type="SAM" id="SignalP"/>
    </source>
</evidence>
<name>A0ABW2MU31_9FLAO</name>
<dbReference type="EMBL" id="JBHTBN010000003">
    <property type="protein sequence ID" value="MFC7357398.1"/>
    <property type="molecule type" value="Genomic_DNA"/>
</dbReference>
<keyword evidence="1" id="KW-0732">Signal</keyword>
<comment type="caution">
    <text evidence="2">The sequence shown here is derived from an EMBL/GenBank/DDBJ whole genome shotgun (WGS) entry which is preliminary data.</text>
</comment>
<sequence>MKKIFLALCLCTFFLTFSQNVSVEGSVEATGIFSSEATDSPFWLYTNTNAAITPQTVFSGTAQASATYTITEKSFFEGGIAAFYREGENNLDNFQRRDLYLQFQNSWLKTTLGAKKQQENFKGLSATNKNILWSGNARPLPGLLLEANTPLKISETFGVDWGIGHYQLNDARYVNDVRVHYKRLGIVAKINERNTFTARVQHFAQWAGTSPDFGALPSNFNAFVDVFFAKKSSDDNIAGEVQNALGNHLGSYFLEYNFGTSFGTFTLYHEHPFEDGSGTRLANFPDGVWGVHLKLEKEGILSHLLYEYIDTSDQSGNSSTSGFDGYFGNNIYRSGWSYEDRVIGVPFILVDPSIELDMDSSRYVSNRAKVHHFGFTGTFKKVEWSLKSTVATFLGTYRNPFDPKLTSWSNYASVAYTTTTFGKIKVFAGADMISERKRILGGGVTYNYTF</sequence>
<evidence type="ECO:0000313" key="3">
    <source>
        <dbReference type="Proteomes" id="UP001596415"/>
    </source>
</evidence>
<accession>A0ABW2MU31</accession>
<dbReference type="RefSeq" id="WP_380217245.1">
    <property type="nucleotide sequence ID" value="NZ_JBHTBN010000003.1"/>
</dbReference>
<dbReference type="Proteomes" id="UP001596415">
    <property type="component" value="Unassembled WGS sequence"/>
</dbReference>
<reference evidence="3" key="1">
    <citation type="journal article" date="2019" name="Int. J. Syst. Evol. Microbiol.">
        <title>The Global Catalogue of Microorganisms (GCM) 10K type strain sequencing project: providing services to taxonomists for standard genome sequencing and annotation.</title>
        <authorList>
            <consortium name="The Broad Institute Genomics Platform"/>
            <consortium name="The Broad Institute Genome Sequencing Center for Infectious Disease"/>
            <person name="Wu L."/>
            <person name="Ma J."/>
        </authorList>
    </citation>
    <scope>NUCLEOTIDE SEQUENCE [LARGE SCALE GENOMIC DNA]</scope>
    <source>
        <strain evidence="3">CGMCC 1.16306</strain>
    </source>
</reference>
<keyword evidence="3" id="KW-1185">Reference proteome</keyword>
<dbReference type="InterPro" id="IPR038636">
    <property type="entry name" value="Wzi_sf"/>
</dbReference>
<feature type="signal peptide" evidence="1">
    <location>
        <begin position="1"/>
        <end position="23"/>
    </location>
</feature>
<proteinExistence type="predicted"/>
<organism evidence="2 3">
    <name type="scientific">Jejudonia soesokkakensis</name>
    <dbReference type="NCBI Taxonomy" id="1323432"/>
    <lineage>
        <taxon>Bacteria</taxon>
        <taxon>Pseudomonadati</taxon>
        <taxon>Bacteroidota</taxon>
        <taxon>Flavobacteriia</taxon>
        <taxon>Flavobacteriales</taxon>
        <taxon>Flavobacteriaceae</taxon>
        <taxon>Jejudonia</taxon>
    </lineage>
</organism>
<evidence type="ECO:0000313" key="2">
    <source>
        <dbReference type="EMBL" id="MFC7357398.1"/>
    </source>
</evidence>
<feature type="chain" id="PRO_5047461972" evidence="1">
    <location>
        <begin position="24"/>
        <end position="450"/>
    </location>
</feature>